<keyword evidence="13 15" id="KW-0472">Membrane</keyword>
<evidence type="ECO:0000256" key="10">
    <source>
        <dbReference type="ARBA" id="ARBA00022840"/>
    </source>
</evidence>
<feature type="domain" description="Histidine kinase" evidence="16">
    <location>
        <begin position="344"/>
        <end position="555"/>
    </location>
</feature>
<dbReference type="PANTHER" id="PTHR43065:SF46">
    <property type="entry name" value="C4-DICARBOXYLATE TRANSPORT SENSOR PROTEIN DCTB"/>
    <property type="match status" value="1"/>
</dbReference>
<dbReference type="InterPro" id="IPR029151">
    <property type="entry name" value="Sensor-like_sf"/>
</dbReference>
<dbReference type="InterPro" id="IPR004358">
    <property type="entry name" value="Sig_transdc_His_kin-like_C"/>
</dbReference>
<keyword evidence="14" id="KW-0175">Coiled coil</keyword>
<keyword evidence="6" id="KW-0808">Transferase</keyword>
<dbReference type="InterPro" id="IPR017055">
    <property type="entry name" value="Sig_transdc_His_kinase_DctB"/>
</dbReference>
<dbReference type="Pfam" id="PF02743">
    <property type="entry name" value="dCache_1"/>
    <property type="match status" value="1"/>
</dbReference>
<sequence>MASVTGDMSRHDSRPWLVLVCLMLAVLIPAATYRLTQAAAMARLQDTAAVAAQTRALALDSLLDRQRAVAAVLAVDQQVVEALRSRALADVAVSAKLDLLRDETQSSVIYLLDAGGRAIAASNWDQPVSFVGHDYGFREYFREALASGTGQEYGLGTVSGRPGLYLAHDVRADGQTMGVIVVKVEFDALEAAWARDPAGTYVTDETGQVIISSQPQLRFQPLPPVPDGGLVQAPVRRTDWRLAVQVPTSAAGRVAALAAGTALLATLLAGVAAALISARLRRAARRTRAEAAYRADLERAVAARTSALSDEMRERQAAEQRLAQLQSDLVQANKLATLGQVTAGFAHEVNQPLATIRLLAENGAGMLQDKAPPVRENLDRIVGMTDRIGQITSELRSFSRKATGAVQAVSLRDAVEASMMLTASRRRASGMAFDLPPIPPNLCVRAEAVRLEQILVNLLTNAHDAQEGRPDPRIRIALDEGPAAIDLTISDNGPGISAEMAAQLFTPFATDKPQGLGLGLVISRDIARDFGGELDVLPPAEGRGAAFRLTLPRAA</sequence>
<evidence type="ECO:0000256" key="5">
    <source>
        <dbReference type="ARBA" id="ARBA00022553"/>
    </source>
</evidence>
<keyword evidence="18" id="KW-1185">Reference proteome</keyword>
<comment type="caution">
    <text evidence="17">The sequence shown here is derived from an EMBL/GenBank/DDBJ whole genome shotgun (WGS) entry which is preliminary data.</text>
</comment>
<dbReference type="SUPFAM" id="SSF55874">
    <property type="entry name" value="ATPase domain of HSP90 chaperone/DNA topoisomerase II/histidine kinase"/>
    <property type="match status" value="1"/>
</dbReference>
<comment type="catalytic activity">
    <reaction evidence="1">
        <text>ATP + protein L-histidine = ADP + protein N-phospho-L-histidine.</text>
        <dbReference type="EC" id="2.7.13.3"/>
    </reaction>
</comment>
<keyword evidence="8" id="KW-0547">Nucleotide-binding</keyword>
<dbReference type="EC" id="2.7.13.3" evidence="3"/>
<evidence type="ECO:0000256" key="2">
    <source>
        <dbReference type="ARBA" id="ARBA00004651"/>
    </source>
</evidence>
<dbReference type="Pfam" id="PF02518">
    <property type="entry name" value="HATPase_c"/>
    <property type="match status" value="1"/>
</dbReference>
<dbReference type="InterPro" id="IPR005467">
    <property type="entry name" value="His_kinase_dom"/>
</dbReference>
<evidence type="ECO:0000256" key="8">
    <source>
        <dbReference type="ARBA" id="ARBA00022741"/>
    </source>
</evidence>
<keyword evidence="7 15" id="KW-0812">Transmembrane</keyword>
<dbReference type="InterPro" id="IPR036890">
    <property type="entry name" value="HATPase_C_sf"/>
</dbReference>
<feature type="coiled-coil region" evidence="14">
    <location>
        <begin position="308"/>
        <end position="335"/>
    </location>
</feature>
<dbReference type="PRINTS" id="PR00344">
    <property type="entry name" value="BCTRLSENSOR"/>
</dbReference>
<dbReference type="InterPro" id="IPR036097">
    <property type="entry name" value="HisK_dim/P_sf"/>
</dbReference>
<dbReference type="CDD" id="cd00082">
    <property type="entry name" value="HisKA"/>
    <property type="match status" value="1"/>
</dbReference>
<keyword evidence="9" id="KW-0418">Kinase</keyword>
<comment type="subcellular location">
    <subcellularLocation>
        <location evidence="2">Cell membrane</location>
        <topology evidence="2">Multi-pass membrane protein</topology>
    </subcellularLocation>
</comment>
<dbReference type="Proteomes" id="UP001589795">
    <property type="component" value="Unassembled WGS sequence"/>
</dbReference>
<dbReference type="PROSITE" id="PS50109">
    <property type="entry name" value="HIS_KIN"/>
    <property type="match status" value="1"/>
</dbReference>
<evidence type="ECO:0000256" key="14">
    <source>
        <dbReference type="SAM" id="Coils"/>
    </source>
</evidence>
<dbReference type="InterPro" id="IPR003661">
    <property type="entry name" value="HisK_dim/P_dom"/>
</dbReference>
<evidence type="ECO:0000313" key="17">
    <source>
        <dbReference type="EMBL" id="MFC0199219.1"/>
    </source>
</evidence>
<keyword evidence="5" id="KW-0597">Phosphoprotein</keyword>
<dbReference type="EMBL" id="JBHLWQ010000022">
    <property type="protein sequence ID" value="MFC0199219.1"/>
    <property type="molecule type" value="Genomic_DNA"/>
</dbReference>
<dbReference type="PANTHER" id="PTHR43065">
    <property type="entry name" value="SENSOR HISTIDINE KINASE"/>
    <property type="match status" value="1"/>
</dbReference>
<proteinExistence type="predicted"/>
<dbReference type="SUPFAM" id="SSF47384">
    <property type="entry name" value="Homodimeric domain of signal transducing histidine kinase"/>
    <property type="match status" value="1"/>
</dbReference>
<evidence type="ECO:0000256" key="7">
    <source>
        <dbReference type="ARBA" id="ARBA00022692"/>
    </source>
</evidence>
<name>A0ABV6CEQ9_9RHOB</name>
<gene>
    <name evidence="17" type="ORF">ACFFIZ_02440</name>
</gene>
<evidence type="ECO:0000256" key="11">
    <source>
        <dbReference type="ARBA" id="ARBA00022989"/>
    </source>
</evidence>
<dbReference type="GO" id="GO:0005524">
    <property type="term" value="F:ATP binding"/>
    <property type="evidence" value="ECO:0007669"/>
    <property type="project" value="UniProtKB-KW"/>
</dbReference>
<evidence type="ECO:0000259" key="16">
    <source>
        <dbReference type="PROSITE" id="PS50109"/>
    </source>
</evidence>
<dbReference type="SMART" id="SM00388">
    <property type="entry name" value="HisKA"/>
    <property type="match status" value="1"/>
</dbReference>
<dbReference type="InterPro" id="IPR003594">
    <property type="entry name" value="HATPase_dom"/>
</dbReference>
<evidence type="ECO:0000256" key="1">
    <source>
        <dbReference type="ARBA" id="ARBA00000085"/>
    </source>
</evidence>
<dbReference type="PIRSF" id="PIRSF036431">
    <property type="entry name" value="STHK_DctB"/>
    <property type="match status" value="1"/>
</dbReference>
<evidence type="ECO:0000256" key="3">
    <source>
        <dbReference type="ARBA" id="ARBA00012438"/>
    </source>
</evidence>
<keyword evidence="4" id="KW-1003">Cell membrane</keyword>
<evidence type="ECO:0000256" key="13">
    <source>
        <dbReference type="ARBA" id="ARBA00023136"/>
    </source>
</evidence>
<dbReference type="Gene3D" id="3.30.565.10">
    <property type="entry name" value="Histidine kinase-like ATPase, C-terminal domain"/>
    <property type="match status" value="1"/>
</dbReference>
<dbReference type="Pfam" id="PF00512">
    <property type="entry name" value="HisKA"/>
    <property type="match status" value="1"/>
</dbReference>
<reference evidence="17 18" key="1">
    <citation type="submission" date="2024-09" db="EMBL/GenBank/DDBJ databases">
        <authorList>
            <person name="Sun Q."/>
            <person name="Mori K."/>
        </authorList>
    </citation>
    <scope>NUCLEOTIDE SEQUENCE [LARGE SCALE GENOMIC DNA]</scope>
    <source>
        <strain evidence="17 18">CCM 7904</strain>
    </source>
</reference>
<accession>A0ABV6CEQ9</accession>
<evidence type="ECO:0000256" key="9">
    <source>
        <dbReference type="ARBA" id="ARBA00022777"/>
    </source>
</evidence>
<evidence type="ECO:0000256" key="12">
    <source>
        <dbReference type="ARBA" id="ARBA00023012"/>
    </source>
</evidence>
<keyword evidence="11 15" id="KW-1133">Transmembrane helix</keyword>
<keyword evidence="12" id="KW-0902">Two-component regulatory system</keyword>
<dbReference type="Gene3D" id="3.30.450.20">
    <property type="entry name" value="PAS domain"/>
    <property type="match status" value="2"/>
</dbReference>
<feature type="transmembrane region" description="Helical" evidence="15">
    <location>
        <begin position="254"/>
        <end position="278"/>
    </location>
</feature>
<dbReference type="SUPFAM" id="SSF103190">
    <property type="entry name" value="Sensory domain-like"/>
    <property type="match status" value="1"/>
</dbReference>
<organism evidence="17 18">
    <name type="scientific">Paracoccus rhizosphaerae</name>
    <dbReference type="NCBI Taxonomy" id="1133347"/>
    <lineage>
        <taxon>Bacteria</taxon>
        <taxon>Pseudomonadati</taxon>
        <taxon>Pseudomonadota</taxon>
        <taxon>Alphaproteobacteria</taxon>
        <taxon>Rhodobacterales</taxon>
        <taxon>Paracoccaceae</taxon>
        <taxon>Paracoccus</taxon>
    </lineage>
</organism>
<evidence type="ECO:0000313" key="18">
    <source>
        <dbReference type="Proteomes" id="UP001589795"/>
    </source>
</evidence>
<keyword evidence="10 17" id="KW-0067">ATP-binding</keyword>
<dbReference type="RefSeq" id="WP_265508520.1">
    <property type="nucleotide sequence ID" value="NZ_JAOTBE010000083.1"/>
</dbReference>
<dbReference type="InterPro" id="IPR033479">
    <property type="entry name" value="dCache_1"/>
</dbReference>
<evidence type="ECO:0000256" key="15">
    <source>
        <dbReference type="SAM" id="Phobius"/>
    </source>
</evidence>
<protein>
    <recommendedName>
        <fullName evidence="3">histidine kinase</fullName>
        <ecNumber evidence="3">2.7.13.3</ecNumber>
    </recommendedName>
</protein>
<dbReference type="SMART" id="SM00387">
    <property type="entry name" value="HATPase_c"/>
    <property type="match status" value="1"/>
</dbReference>
<evidence type="ECO:0000256" key="4">
    <source>
        <dbReference type="ARBA" id="ARBA00022475"/>
    </source>
</evidence>
<evidence type="ECO:0000256" key="6">
    <source>
        <dbReference type="ARBA" id="ARBA00022679"/>
    </source>
</evidence>
<dbReference type="Gene3D" id="1.10.287.130">
    <property type="match status" value="1"/>
</dbReference>